<dbReference type="PROSITE" id="PS50240">
    <property type="entry name" value="TRYPSIN_DOM"/>
    <property type="match status" value="1"/>
</dbReference>
<dbReference type="PANTHER" id="PTHR24276">
    <property type="entry name" value="POLYSERASE-RELATED"/>
    <property type="match status" value="1"/>
</dbReference>
<evidence type="ECO:0000256" key="1">
    <source>
        <dbReference type="ARBA" id="ARBA00007664"/>
    </source>
</evidence>
<keyword evidence="2" id="KW-1015">Disulfide bond</keyword>
<gene>
    <name evidence="6" type="ORF">HNR67_008009</name>
</gene>
<dbReference type="Proteomes" id="UP000533598">
    <property type="component" value="Unassembled WGS sequence"/>
</dbReference>
<reference evidence="6 7" key="1">
    <citation type="submission" date="2020-08" db="EMBL/GenBank/DDBJ databases">
        <title>Sequencing the genomes of 1000 actinobacteria strains.</title>
        <authorList>
            <person name="Klenk H.-P."/>
        </authorList>
    </citation>
    <scope>NUCLEOTIDE SEQUENCE [LARGE SCALE GENOMIC DNA]</scope>
    <source>
        <strain evidence="6 7">DSM 44230</strain>
    </source>
</reference>
<dbReference type="Gene3D" id="2.40.10.10">
    <property type="entry name" value="Trypsin-like serine proteases"/>
    <property type="match status" value="1"/>
</dbReference>
<evidence type="ECO:0000259" key="5">
    <source>
        <dbReference type="PROSITE" id="PS50240"/>
    </source>
</evidence>
<keyword evidence="4" id="KW-0732">Signal</keyword>
<evidence type="ECO:0000313" key="6">
    <source>
        <dbReference type="EMBL" id="MBB4681891.1"/>
    </source>
</evidence>
<dbReference type="PANTHER" id="PTHR24276:SF91">
    <property type="entry name" value="AT26814P-RELATED"/>
    <property type="match status" value="1"/>
</dbReference>
<accession>A0A7W7FWU7</accession>
<dbReference type="InterPro" id="IPR001254">
    <property type="entry name" value="Trypsin_dom"/>
</dbReference>
<proteinExistence type="inferred from homology"/>
<dbReference type="SUPFAM" id="SSF50494">
    <property type="entry name" value="Trypsin-like serine proteases"/>
    <property type="match status" value="1"/>
</dbReference>
<organism evidence="6 7">
    <name type="scientific">Crossiella cryophila</name>
    <dbReference type="NCBI Taxonomy" id="43355"/>
    <lineage>
        <taxon>Bacteria</taxon>
        <taxon>Bacillati</taxon>
        <taxon>Actinomycetota</taxon>
        <taxon>Actinomycetes</taxon>
        <taxon>Pseudonocardiales</taxon>
        <taxon>Pseudonocardiaceae</taxon>
        <taxon>Crossiella</taxon>
    </lineage>
</organism>
<dbReference type="InterPro" id="IPR043504">
    <property type="entry name" value="Peptidase_S1_PA_chymotrypsin"/>
</dbReference>
<dbReference type="PRINTS" id="PR00722">
    <property type="entry name" value="CHYMOTRYPSIN"/>
</dbReference>
<evidence type="ECO:0000256" key="2">
    <source>
        <dbReference type="ARBA" id="ARBA00023157"/>
    </source>
</evidence>
<evidence type="ECO:0000256" key="4">
    <source>
        <dbReference type="SAM" id="SignalP"/>
    </source>
</evidence>
<dbReference type="Pfam" id="PF00089">
    <property type="entry name" value="Trypsin"/>
    <property type="match status" value="1"/>
</dbReference>
<dbReference type="GO" id="GO:0004252">
    <property type="term" value="F:serine-type endopeptidase activity"/>
    <property type="evidence" value="ECO:0007669"/>
    <property type="project" value="InterPro"/>
</dbReference>
<protein>
    <recommendedName>
        <fullName evidence="5">Peptidase S1 domain-containing protein</fullName>
    </recommendedName>
</protein>
<keyword evidence="7" id="KW-1185">Reference proteome</keyword>
<dbReference type="AlphaFoldDB" id="A0A7W7FWU7"/>
<dbReference type="RefSeq" id="WP_185008793.1">
    <property type="nucleotide sequence ID" value="NZ_BAAAUI010000058.1"/>
</dbReference>
<dbReference type="EMBL" id="JACHMH010000001">
    <property type="protein sequence ID" value="MBB4681891.1"/>
    <property type="molecule type" value="Genomic_DNA"/>
</dbReference>
<dbReference type="SMART" id="SM00020">
    <property type="entry name" value="Tryp_SPc"/>
    <property type="match status" value="1"/>
</dbReference>
<dbReference type="InterPro" id="IPR050430">
    <property type="entry name" value="Peptidase_S1"/>
</dbReference>
<feature type="domain" description="Peptidase S1" evidence="5">
    <location>
        <begin position="82"/>
        <end position="284"/>
    </location>
</feature>
<comment type="caution">
    <text evidence="6">The sequence shown here is derived from an EMBL/GenBank/DDBJ whole genome shotgun (WGS) entry which is preliminary data.</text>
</comment>
<feature type="signal peptide" evidence="4">
    <location>
        <begin position="1"/>
        <end position="24"/>
    </location>
</feature>
<dbReference type="GO" id="GO:0006508">
    <property type="term" value="P:proteolysis"/>
    <property type="evidence" value="ECO:0007669"/>
    <property type="project" value="InterPro"/>
</dbReference>
<comment type="similarity">
    <text evidence="1">Belongs to the peptidase S1 family.</text>
</comment>
<feature type="region of interest" description="Disordered" evidence="3">
    <location>
        <begin position="27"/>
        <end position="51"/>
    </location>
</feature>
<dbReference type="InterPro" id="IPR001314">
    <property type="entry name" value="Peptidase_S1A"/>
</dbReference>
<name>A0A7W7FWU7_9PSEU</name>
<sequence>MRGKTKLLRAAVLALFVCATAATASPAATATPGTTTDATNSATTADTTTGSTTAAADNATIAHPLAPDATAPPAAGDVEPFIVRGSTVTQNIPWIVSLAYNGSHTCTASIIAPRWVLTARHCTQRPVANFTVRVGSLKRSSGGQTAKATRLVNYSGRNDVSLVQLDRDINTTYSRLGAAGSVRVGSADTIYGWGADKSDWSGPLPENLKYATGSVASLGCAGDNTLICVRNNGEVAGGDSGGPIIVNGVQVGVCSIGHKPTQNDGFGGYADITGMRSWIKQISGV</sequence>
<evidence type="ECO:0000313" key="7">
    <source>
        <dbReference type="Proteomes" id="UP000533598"/>
    </source>
</evidence>
<feature type="chain" id="PRO_5039130576" description="Peptidase S1 domain-containing protein" evidence="4">
    <location>
        <begin position="25"/>
        <end position="285"/>
    </location>
</feature>
<dbReference type="InterPro" id="IPR009003">
    <property type="entry name" value="Peptidase_S1_PA"/>
</dbReference>
<evidence type="ECO:0000256" key="3">
    <source>
        <dbReference type="SAM" id="MobiDB-lite"/>
    </source>
</evidence>